<organism evidence="2 3">
    <name type="scientific">Panicum miliaceum</name>
    <name type="common">Proso millet</name>
    <name type="synonym">Broomcorn millet</name>
    <dbReference type="NCBI Taxonomy" id="4540"/>
    <lineage>
        <taxon>Eukaryota</taxon>
        <taxon>Viridiplantae</taxon>
        <taxon>Streptophyta</taxon>
        <taxon>Embryophyta</taxon>
        <taxon>Tracheophyta</taxon>
        <taxon>Spermatophyta</taxon>
        <taxon>Magnoliopsida</taxon>
        <taxon>Liliopsida</taxon>
        <taxon>Poales</taxon>
        <taxon>Poaceae</taxon>
        <taxon>PACMAD clade</taxon>
        <taxon>Panicoideae</taxon>
        <taxon>Panicodae</taxon>
        <taxon>Paniceae</taxon>
        <taxon>Panicinae</taxon>
        <taxon>Panicum</taxon>
        <taxon>Panicum sect. Panicum</taxon>
    </lineage>
</organism>
<reference evidence="3" key="1">
    <citation type="journal article" date="2019" name="Nat. Commun.">
        <title>The genome of broomcorn millet.</title>
        <authorList>
            <person name="Zou C."/>
            <person name="Miki D."/>
            <person name="Li D."/>
            <person name="Tang Q."/>
            <person name="Xiao L."/>
            <person name="Rajput S."/>
            <person name="Deng P."/>
            <person name="Jia W."/>
            <person name="Huang R."/>
            <person name="Zhang M."/>
            <person name="Sun Y."/>
            <person name="Hu J."/>
            <person name="Fu X."/>
            <person name="Schnable P.S."/>
            <person name="Li F."/>
            <person name="Zhang H."/>
            <person name="Feng B."/>
            <person name="Zhu X."/>
            <person name="Liu R."/>
            <person name="Schnable J.C."/>
            <person name="Zhu J.-K."/>
            <person name="Zhang H."/>
        </authorList>
    </citation>
    <scope>NUCLEOTIDE SEQUENCE [LARGE SCALE GENOMIC DNA]</scope>
</reference>
<dbReference type="Proteomes" id="UP000275267">
    <property type="component" value="Unassembled WGS sequence"/>
</dbReference>
<sequence>MAPAKSSHQRQSAARGAEPEDSDGDAQPHGICRGGRGDRRRCASAPGPAKKKSATTDAAGRATRDGGRIHVTPRHPSGSIPFVSTRGRALGACPSRALKPLADATSAAVAALRAPRALAAASSPVAAILAASKAASKSYKAARTLGPAARLPKLPSNKRLKAAFAAASLLRLATAAPAIPAASPSGVVVLAVLKSGYKLSKNTSKIVEGFLGLQVHKGLRNGIDALGVVVKVAVIASEVALWVGGQFWGYGRGRCVRFLGFTRPGDKRTTLNVESSKPDSSVGDSDLADETLPISASVEIVKPMQNRPAGGAFSYRFHWVGEEGRQARPNPRPRPSVIACTVARRGCSTAQVARARPSKTKCLAAERKLRDKAAAAGRGRAIRGALRVSPLWWCTARPAIPSSAWPARARRVPAYAACFDRGGERTVYGWERVGSRAPRLISDHRPTHYQYKLSNHSRRPDFSAHYYGYTDAHAAFGEAAKEKDAGRCEGV</sequence>
<protein>
    <submittedName>
        <fullName evidence="2">Uncharacterized protein</fullName>
    </submittedName>
</protein>
<proteinExistence type="predicted"/>
<dbReference type="OrthoDB" id="1939055at2759"/>
<accession>A0A3L6TS44</accession>
<feature type="region of interest" description="Disordered" evidence="1">
    <location>
        <begin position="1"/>
        <end position="83"/>
    </location>
</feature>
<name>A0A3L6TS44_PANMI</name>
<keyword evidence="3" id="KW-1185">Reference proteome</keyword>
<evidence type="ECO:0000313" key="2">
    <source>
        <dbReference type="EMBL" id="RLN43153.1"/>
    </source>
</evidence>
<gene>
    <name evidence="2" type="ORF">C2845_PM01G02500</name>
</gene>
<evidence type="ECO:0000313" key="3">
    <source>
        <dbReference type="Proteomes" id="UP000275267"/>
    </source>
</evidence>
<evidence type="ECO:0000256" key="1">
    <source>
        <dbReference type="SAM" id="MobiDB-lite"/>
    </source>
</evidence>
<dbReference type="AlphaFoldDB" id="A0A3L6TS44"/>
<dbReference type="EMBL" id="PQIB02000001">
    <property type="protein sequence ID" value="RLN43153.1"/>
    <property type="molecule type" value="Genomic_DNA"/>
</dbReference>
<comment type="caution">
    <text evidence="2">The sequence shown here is derived from an EMBL/GenBank/DDBJ whole genome shotgun (WGS) entry which is preliminary data.</text>
</comment>